<dbReference type="InterPro" id="IPR036929">
    <property type="entry name" value="DsbDN_sf"/>
</dbReference>
<evidence type="ECO:0000313" key="2">
    <source>
        <dbReference type="EMBL" id="SFI12901.1"/>
    </source>
</evidence>
<dbReference type="InterPro" id="IPR028250">
    <property type="entry name" value="DsbDN"/>
</dbReference>
<accession>A0A1I3FPK9</accession>
<dbReference type="PANTHER" id="PTHR32234:SF0">
    <property type="entry name" value="THIOL:DISULFIDE INTERCHANGE PROTEIN DSBD"/>
    <property type="match status" value="1"/>
</dbReference>
<proteinExistence type="predicted"/>
<reference evidence="2 3" key="1">
    <citation type="submission" date="2016-10" db="EMBL/GenBank/DDBJ databases">
        <authorList>
            <person name="de Groot N.N."/>
        </authorList>
    </citation>
    <scope>NUCLEOTIDE SEQUENCE [LARGE SCALE GENOMIC DNA]</scope>
    <source>
        <strain evidence="2 3">CGMCC 1.6848</strain>
    </source>
</reference>
<dbReference type="GO" id="GO:0045454">
    <property type="term" value="P:cell redox homeostasis"/>
    <property type="evidence" value="ECO:0007669"/>
    <property type="project" value="TreeGrafter"/>
</dbReference>
<dbReference type="Gene3D" id="2.60.40.1250">
    <property type="entry name" value="Thiol:disulfide interchange protein DsbD, N-terminal domain"/>
    <property type="match status" value="1"/>
</dbReference>
<dbReference type="Proteomes" id="UP000199040">
    <property type="component" value="Unassembled WGS sequence"/>
</dbReference>
<dbReference type="GO" id="GO:0015035">
    <property type="term" value="F:protein-disulfide reductase activity"/>
    <property type="evidence" value="ECO:0007669"/>
    <property type="project" value="TreeGrafter"/>
</dbReference>
<gene>
    <name evidence="2" type="ORF">SAMN04487959_1209</name>
</gene>
<dbReference type="Pfam" id="PF11412">
    <property type="entry name" value="DsbD_N"/>
    <property type="match status" value="1"/>
</dbReference>
<evidence type="ECO:0000313" key="3">
    <source>
        <dbReference type="Proteomes" id="UP000199040"/>
    </source>
</evidence>
<protein>
    <submittedName>
        <fullName evidence="2">Disulphide bond corrector protein DsbC</fullName>
    </submittedName>
</protein>
<keyword evidence="3" id="KW-1185">Reference proteome</keyword>
<dbReference type="RefSeq" id="WP_092849849.1">
    <property type="nucleotide sequence ID" value="NZ_FOPY01000020.1"/>
</dbReference>
<name>A0A1I3FPK9_9GAMM</name>
<sequence length="164" mass="17933">MLATFTQAHASEGLRLDSDKRRNVEPLFLGKFLPVKEAFRASAWRSDEKLFVGFESAPGYYLHRHQFALESRDHMVSFGELEIPPGELVVHPQLGEIYVFYNQVVLSAPIVSESADTGPLAITVTFQGCSDDGLCYPPAQTELEAFAGSAPVTFASGQLPAEAL</sequence>
<dbReference type="SUPFAM" id="SSF74863">
    <property type="entry name" value="Thiol:disulfide interchange protein DsbD, N-terminal domain (DsbD-alpha)"/>
    <property type="match status" value="1"/>
</dbReference>
<organism evidence="2 3">
    <name type="scientific">Modicisalibacter xianhensis</name>
    <dbReference type="NCBI Taxonomy" id="442341"/>
    <lineage>
        <taxon>Bacteria</taxon>
        <taxon>Pseudomonadati</taxon>
        <taxon>Pseudomonadota</taxon>
        <taxon>Gammaproteobacteria</taxon>
        <taxon>Oceanospirillales</taxon>
        <taxon>Halomonadaceae</taxon>
        <taxon>Modicisalibacter</taxon>
    </lineage>
</organism>
<dbReference type="AlphaFoldDB" id="A0A1I3FPK9"/>
<dbReference type="EMBL" id="FOPY01000020">
    <property type="protein sequence ID" value="SFI12901.1"/>
    <property type="molecule type" value="Genomic_DNA"/>
</dbReference>
<dbReference type="STRING" id="442341.SAMN04487959_1209"/>
<feature type="domain" description="Thiol:disulfide interchange protein DsbD N-terminal" evidence="1">
    <location>
        <begin position="31"/>
        <end position="142"/>
    </location>
</feature>
<dbReference type="PANTHER" id="PTHR32234">
    <property type="entry name" value="THIOL:DISULFIDE INTERCHANGE PROTEIN DSBD"/>
    <property type="match status" value="1"/>
</dbReference>
<evidence type="ECO:0000259" key="1">
    <source>
        <dbReference type="Pfam" id="PF11412"/>
    </source>
</evidence>